<dbReference type="Proteomes" id="UP000316988">
    <property type="component" value="Unassembled WGS sequence"/>
</dbReference>
<protein>
    <submittedName>
        <fullName evidence="2">Uncharacterized protein</fullName>
    </submittedName>
</protein>
<dbReference type="AlphaFoldDB" id="A0A554SGL1"/>
<keyword evidence="1" id="KW-0175">Coiled coil</keyword>
<dbReference type="OrthoDB" id="3746994at2"/>
<accession>A0A554SGL1</accession>
<name>A0A554SGL1_9ACTN</name>
<dbReference type="EMBL" id="VLNT01000002">
    <property type="protein sequence ID" value="TSD65480.1"/>
    <property type="molecule type" value="Genomic_DNA"/>
</dbReference>
<reference evidence="2 3" key="1">
    <citation type="submission" date="2019-07" db="EMBL/GenBank/DDBJ databases">
        <authorList>
            <person name="Zhao L.H."/>
        </authorList>
    </citation>
    <scope>NUCLEOTIDE SEQUENCE [LARGE SCALE GENOMIC DNA]</scope>
    <source>
        <strain evidence="2 3">Co35</strain>
    </source>
</reference>
<proteinExistence type="predicted"/>
<evidence type="ECO:0000313" key="3">
    <source>
        <dbReference type="Proteomes" id="UP000316988"/>
    </source>
</evidence>
<organism evidence="2 3">
    <name type="scientific">Aeromicrobium piscarium</name>
    <dbReference type="NCBI Taxonomy" id="2590901"/>
    <lineage>
        <taxon>Bacteria</taxon>
        <taxon>Bacillati</taxon>
        <taxon>Actinomycetota</taxon>
        <taxon>Actinomycetes</taxon>
        <taxon>Propionibacteriales</taxon>
        <taxon>Nocardioidaceae</taxon>
        <taxon>Aeromicrobium</taxon>
    </lineage>
</organism>
<evidence type="ECO:0000313" key="2">
    <source>
        <dbReference type="EMBL" id="TSD65480.1"/>
    </source>
</evidence>
<feature type="coiled-coil region" evidence="1">
    <location>
        <begin position="27"/>
        <end position="54"/>
    </location>
</feature>
<comment type="caution">
    <text evidence="2">The sequence shown here is derived from an EMBL/GenBank/DDBJ whole genome shotgun (WGS) entry which is preliminary data.</text>
</comment>
<dbReference type="RefSeq" id="WP_143911603.1">
    <property type="nucleotide sequence ID" value="NZ_VLNT01000002.1"/>
</dbReference>
<evidence type="ECO:0000256" key="1">
    <source>
        <dbReference type="SAM" id="Coils"/>
    </source>
</evidence>
<keyword evidence="3" id="KW-1185">Reference proteome</keyword>
<gene>
    <name evidence="2" type="ORF">FNM00_03370</name>
</gene>
<sequence>MRIRPTLGLLTVLLLLVGGTGIYLVDRHQKNEAVERAEAEAARLNGALDSFQIELTERLSTVDLQAEPHHGIELAEDLRAGLPAAQDVPEYGSDRSVDFRDALQRRAALQERLDVAADVVEEWAVGAPFVAAAQEALDADLPQRVVGGPVASGAPVRDELIPLMNQTRADFDAVEVPPGQEELAAGVDAALQHVIDEATAAATELDAGGSASFTYGTQYRDALQPIIEYEASLRQRIESALAALALPSAEQGDAAPEQVPVEPA</sequence>